<dbReference type="RefSeq" id="WP_175527031.1">
    <property type="nucleotide sequence ID" value="NZ_FOND01000001.1"/>
</dbReference>
<feature type="domain" description="AMP-dependent synthetase/ligase" evidence="2">
    <location>
        <begin position="64"/>
        <end position="226"/>
    </location>
</feature>
<dbReference type="InterPro" id="IPR045851">
    <property type="entry name" value="AMP-bd_C_sf"/>
</dbReference>
<dbReference type="InterPro" id="IPR025110">
    <property type="entry name" value="AMP-bd_C"/>
</dbReference>
<organism evidence="4 5">
    <name type="scientific">Blastococcus tunisiensis</name>
    <dbReference type="NCBI Taxonomy" id="1798228"/>
    <lineage>
        <taxon>Bacteria</taxon>
        <taxon>Bacillati</taxon>
        <taxon>Actinomycetota</taxon>
        <taxon>Actinomycetes</taxon>
        <taxon>Geodermatophilales</taxon>
        <taxon>Geodermatophilaceae</taxon>
        <taxon>Blastococcus</taxon>
    </lineage>
</organism>
<accession>A0A1I1VYE6</accession>
<dbReference type="PANTHER" id="PTHR43767">
    <property type="entry name" value="LONG-CHAIN-FATTY-ACID--COA LIGASE"/>
    <property type="match status" value="1"/>
</dbReference>
<feature type="region of interest" description="Disordered" evidence="1">
    <location>
        <begin position="226"/>
        <end position="250"/>
    </location>
</feature>
<dbReference type="EMBL" id="FOND01000001">
    <property type="protein sequence ID" value="SFD87078.1"/>
    <property type="molecule type" value="Genomic_DNA"/>
</dbReference>
<evidence type="ECO:0000256" key="1">
    <source>
        <dbReference type="SAM" id="MobiDB-lite"/>
    </source>
</evidence>
<evidence type="ECO:0000259" key="2">
    <source>
        <dbReference type="Pfam" id="PF00501"/>
    </source>
</evidence>
<evidence type="ECO:0000313" key="4">
    <source>
        <dbReference type="EMBL" id="SFD87078.1"/>
    </source>
</evidence>
<dbReference type="Gene3D" id="3.30.300.30">
    <property type="match status" value="1"/>
</dbReference>
<feature type="compositionally biased region" description="Gly residues" evidence="1">
    <location>
        <begin position="227"/>
        <end position="250"/>
    </location>
</feature>
<dbReference type="Pfam" id="PF00501">
    <property type="entry name" value="AMP-binding"/>
    <property type="match status" value="1"/>
</dbReference>
<keyword evidence="5" id="KW-1185">Reference proteome</keyword>
<dbReference type="Gene3D" id="3.40.50.12780">
    <property type="entry name" value="N-terminal domain of ligase-like"/>
    <property type="match status" value="1"/>
</dbReference>
<feature type="domain" description="AMP-binding enzyme C-terminal" evidence="3">
    <location>
        <begin position="328"/>
        <end position="402"/>
    </location>
</feature>
<dbReference type="STRING" id="1798228.SAMN05216574_101128"/>
<dbReference type="Pfam" id="PF13193">
    <property type="entry name" value="AMP-binding_C"/>
    <property type="match status" value="1"/>
</dbReference>
<dbReference type="SUPFAM" id="SSF56801">
    <property type="entry name" value="Acetyl-CoA synthetase-like"/>
    <property type="match status" value="1"/>
</dbReference>
<protein>
    <submittedName>
        <fullName evidence="4">O-succinylbenzoic acid--CoA ligase</fullName>
    </submittedName>
</protein>
<evidence type="ECO:0000313" key="5">
    <source>
        <dbReference type="Proteomes" id="UP000198589"/>
    </source>
</evidence>
<dbReference type="InterPro" id="IPR000873">
    <property type="entry name" value="AMP-dep_synth/lig_dom"/>
</dbReference>
<dbReference type="PANTHER" id="PTHR43767:SF1">
    <property type="entry name" value="NONRIBOSOMAL PEPTIDE SYNTHASE PES1 (EUROFUNG)-RELATED"/>
    <property type="match status" value="1"/>
</dbReference>
<dbReference type="InterPro" id="IPR050237">
    <property type="entry name" value="ATP-dep_AMP-bd_enzyme"/>
</dbReference>
<evidence type="ECO:0000259" key="3">
    <source>
        <dbReference type="Pfam" id="PF13193"/>
    </source>
</evidence>
<dbReference type="Gene3D" id="2.30.38.10">
    <property type="entry name" value="Luciferase, Domain 3"/>
    <property type="match status" value="1"/>
</dbReference>
<name>A0A1I1VYE6_9ACTN</name>
<keyword evidence="4" id="KW-0436">Ligase</keyword>
<gene>
    <name evidence="4" type="ORF">SAMN05216574_101128</name>
</gene>
<reference evidence="5" key="1">
    <citation type="submission" date="2016-10" db="EMBL/GenBank/DDBJ databases">
        <authorList>
            <person name="Varghese N."/>
            <person name="Submissions S."/>
        </authorList>
    </citation>
    <scope>NUCLEOTIDE SEQUENCE [LARGE SCALE GENOMIC DNA]</scope>
    <source>
        <strain evidence="5">DSM 46838</strain>
    </source>
</reference>
<dbReference type="AlphaFoldDB" id="A0A1I1VYE6"/>
<dbReference type="Proteomes" id="UP000198589">
    <property type="component" value="Unassembled WGS sequence"/>
</dbReference>
<proteinExistence type="predicted"/>
<dbReference type="GO" id="GO:0016878">
    <property type="term" value="F:acid-thiol ligase activity"/>
    <property type="evidence" value="ECO:0007669"/>
    <property type="project" value="UniProtKB-ARBA"/>
</dbReference>
<dbReference type="InterPro" id="IPR042099">
    <property type="entry name" value="ANL_N_sf"/>
</dbReference>
<sequence length="415" mass="41350">MGGGRERGARHLTLVPAAELTPDHLRAALAGTTPLAVLPDGPPAVVAAARAALRPEEPLEPGADLVVVTSGSTGPGRAVLLPAAALRASAAATHDRLGGPGAWLLALPVSAIAGLQVLCRSIVAGTRPEVLATGELLAAAVARMPAGPRFTSLVPTQLRRYLDAEAGALRAFDAVLVGGAATDPDLLDRARAEDVRVVTTYGMTETAGGCVYDGHPLDGVAVRVADGPGGGEPAGPGGGGPAGLGGGGPAGLFGGGPAGLGGGGIELSGPTLAMGYRLDPAGTAAAFVEGWFRTRDAGTVDADGRLQVAGRLDDVLISGGVNVSPAAVEAALRTHPAVTDAVVFGRPDETWGQRVVAAVVPAPGAVPDLPDLRGWVADRLGHPAAPRQLHLLDALPLLHTGKPDRRAVAALTPEV</sequence>